<evidence type="ECO:0000313" key="1">
    <source>
        <dbReference type="EMBL" id="KKL55102.1"/>
    </source>
</evidence>
<protein>
    <submittedName>
        <fullName evidence="1">Uncharacterized protein</fullName>
    </submittedName>
</protein>
<comment type="caution">
    <text evidence="1">The sequence shown here is derived from an EMBL/GenBank/DDBJ whole genome shotgun (WGS) entry which is preliminary data.</text>
</comment>
<organism evidence="1">
    <name type="scientific">marine sediment metagenome</name>
    <dbReference type="NCBI Taxonomy" id="412755"/>
    <lineage>
        <taxon>unclassified sequences</taxon>
        <taxon>metagenomes</taxon>
        <taxon>ecological metagenomes</taxon>
    </lineage>
</organism>
<dbReference type="EMBL" id="LAZR01030961">
    <property type="protein sequence ID" value="KKL55102.1"/>
    <property type="molecule type" value="Genomic_DNA"/>
</dbReference>
<proteinExistence type="predicted"/>
<sequence>MGDVTYMAGQDGVVVATEEGQESVRYVKESDLLAVKGGAETKEKAASEAATTAATALTEATGKVEVEHNLSLRAEARITGLEEQIKAGGGSAAELAAAKAELETAKKSGEEHSASLLTLRREVITAKYGVPATTVETKDLAALAVYEEALNAVIGDKKLGNFAVGAGGGGAQALEGKSPMTLAQDAYATSNR</sequence>
<gene>
    <name evidence="1" type="ORF">LCGC14_2258770</name>
</gene>
<name>A0A0F9FVD0_9ZZZZ</name>
<accession>A0A0F9FVD0</accession>
<dbReference type="AlphaFoldDB" id="A0A0F9FVD0"/>
<reference evidence="1" key="1">
    <citation type="journal article" date="2015" name="Nature">
        <title>Complex archaea that bridge the gap between prokaryotes and eukaryotes.</title>
        <authorList>
            <person name="Spang A."/>
            <person name="Saw J.H."/>
            <person name="Jorgensen S.L."/>
            <person name="Zaremba-Niedzwiedzka K."/>
            <person name="Martijn J."/>
            <person name="Lind A.E."/>
            <person name="van Eijk R."/>
            <person name="Schleper C."/>
            <person name="Guy L."/>
            <person name="Ettema T.J."/>
        </authorList>
    </citation>
    <scope>NUCLEOTIDE SEQUENCE</scope>
</reference>